<keyword evidence="3" id="KW-0732">Signal</keyword>
<reference evidence="4 5" key="1">
    <citation type="journal article" date="2018" name="Sci. Rep.">
        <title>Characterisation of pathogen-specific regions and novel effector candidates in Fusarium oxysporum f. sp. cepae.</title>
        <authorList>
            <person name="Armitage A.D."/>
            <person name="Taylor A."/>
            <person name="Sobczyk M.K."/>
            <person name="Baxter L."/>
            <person name="Greenfield B.P."/>
            <person name="Bates H.J."/>
            <person name="Wilson F."/>
            <person name="Jackson A.C."/>
            <person name="Ott S."/>
            <person name="Harrison R.J."/>
            <person name="Clarkson J.P."/>
        </authorList>
    </citation>
    <scope>NUCLEOTIDE SEQUENCE [LARGE SCALE GENOMIC DNA]</scope>
    <source>
        <strain evidence="4 5">Fp_A8</strain>
    </source>
</reference>
<comment type="similarity">
    <text evidence="1">Belongs to the cycloisomerase 2 family.</text>
</comment>
<protein>
    <recommendedName>
        <fullName evidence="6">6-phosphogluconolactonase</fullName>
    </recommendedName>
</protein>
<evidence type="ECO:0008006" key="6">
    <source>
        <dbReference type="Google" id="ProtNLM"/>
    </source>
</evidence>
<dbReference type="InterPro" id="IPR011048">
    <property type="entry name" value="Haem_d1_sf"/>
</dbReference>
<dbReference type="PANTHER" id="PTHR30344">
    <property type="entry name" value="6-PHOSPHOGLUCONOLACTONASE-RELATED"/>
    <property type="match status" value="1"/>
</dbReference>
<gene>
    <name evidence="4" type="ORF">BFJ72_g4951</name>
</gene>
<organism evidence="4 5">
    <name type="scientific">Gibberella intermedia</name>
    <name type="common">Bulb rot disease fungus</name>
    <name type="synonym">Fusarium proliferatum</name>
    <dbReference type="NCBI Taxonomy" id="948311"/>
    <lineage>
        <taxon>Eukaryota</taxon>
        <taxon>Fungi</taxon>
        <taxon>Dikarya</taxon>
        <taxon>Ascomycota</taxon>
        <taxon>Pezizomycotina</taxon>
        <taxon>Sordariomycetes</taxon>
        <taxon>Hypocreomycetidae</taxon>
        <taxon>Hypocreales</taxon>
        <taxon>Nectriaceae</taxon>
        <taxon>Fusarium</taxon>
        <taxon>Fusarium fujikuroi species complex</taxon>
    </lineage>
</organism>
<evidence type="ECO:0000256" key="1">
    <source>
        <dbReference type="ARBA" id="ARBA00005564"/>
    </source>
</evidence>
<feature type="compositionally biased region" description="Polar residues" evidence="2">
    <location>
        <begin position="495"/>
        <end position="510"/>
    </location>
</feature>
<dbReference type="Proteomes" id="UP000283569">
    <property type="component" value="Unassembled WGS sequence"/>
</dbReference>
<dbReference type="PANTHER" id="PTHR30344:SF1">
    <property type="entry name" value="6-PHOSPHOGLUCONOLACTONASE"/>
    <property type="match status" value="1"/>
</dbReference>
<dbReference type="AlphaFoldDB" id="A0A420TM27"/>
<dbReference type="EMBL" id="MRDB01000013">
    <property type="protein sequence ID" value="RKL42572.1"/>
    <property type="molecule type" value="Genomic_DNA"/>
</dbReference>
<evidence type="ECO:0000256" key="2">
    <source>
        <dbReference type="SAM" id="MobiDB-lite"/>
    </source>
</evidence>
<comment type="caution">
    <text evidence="4">The sequence shown here is derived from an EMBL/GenBank/DDBJ whole genome shotgun (WGS) entry which is preliminary data.</text>
</comment>
<dbReference type="InterPro" id="IPR019405">
    <property type="entry name" value="Lactonase_7-beta_prop"/>
</dbReference>
<accession>A0A420TM27</accession>
<feature type="chain" id="PRO_5019301528" description="6-phosphogluconolactonase" evidence="3">
    <location>
        <begin position="22"/>
        <end position="684"/>
    </location>
</feature>
<evidence type="ECO:0000313" key="5">
    <source>
        <dbReference type="Proteomes" id="UP000283569"/>
    </source>
</evidence>
<feature type="compositionally biased region" description="Low complexity" evidence="2">
    <location>
        <begin position="560"/>
        <end position="573"/>
    </location>
</feature>
<dbReference type="SUPFAM" id="SSF51004">
    <property type="entry name" value="C-terminal (heme d1) domain of cytochrome cd1-nitrite reductase"/>
    <property type="match status" value="1"/>
</dbReference>
<sequence>MHGKLLSVLLGSAVLAAPGQAVNLFVADYGGNLSTLSLTESAKGFDLSVTSKTTDCSPGPNWLTLDKPNNVLYCLDRGPNFQPPGSLNSFTIGDKGVLKRVSRVKSVVGGAVAGEILTGANGKRGYFSASYTPGVASVYALGDKGAITGTAPLQELTTKISQTGPIADRQEASHLHHVIIDPTGKYVLTPDLGGDVVRVFTYDKNTLAPIAEVGSLSAPRGSGPRHGFFRIMANGETFFFFDGELDQKVYSYSVKYTRTGLSFTKVFEIPSLNASFPPNTAPISEIAMSPDQRFVIVTNRENSFANSPQRGSGPSDTLTVFQINEDGTLKPIQAVPSGGYLPRQFSFNKAGDKIAVGHQVNQTVVIWKRDVKIDGIHPIPIFPWGYVGGVPSGHPRGRWDSAKELQAAILQRLGCWRPKDWERNIRFLYPSNLFSIEHILDNRLSTFKPMFEYNFAAVAPPGVSSIAREHASLSCPDDDKVSAQKKHKLIGLPSPTRTQKQSAELSQSFQAEKPCPPTSENEESFNPSQEGQQVSACALESNISQLKGGFDDHESQVTVPAARPSRSPSLSASTERRSTLSVSLERFVNMSARLHCVEDENFDIDTIAWLVMGLGADESRKRLFYFYDHGTADIWYCLGDVLSQPPKMKLIVDVSVSDRFIEMSDELDLKDDLWNGEGIDGLRK</sequence>
<feature type="region of interest" description="Disordered" evidence="2">
    <location>
        <begin position="489"/>
        <end position="532"/>
    </location>
</feature>
<dbReference type="Gene3D" id="2.130.10.10">
    <property type="entry name" value="YVTN repeat-like/Quinoprotein amine dehydrogenase"/>
    <property type="match status" value="1"/>
</dbReference>
<dbReference type="GO" id="GO:0017057">
    <property type="term" value="F:6-phosphogluconolactonase activity"/>
    <property type="evidence" value="ECO:0007669"/>
    <property type="project" value="TreeGrafter"/>
</dbReference>
<name>A0A420TM27_GIBIN</name>
<feature type="signal peptide" evidence="3">
    <location>
        <begin position="1"/>
        <end position="21"/>
    </location>
</feature>
<dbReference type="Pfam" id="PF10282">
    <property type="entry name" value="Lactonase"/>
    <property type="match status" value="1"/>
</dbReference>
<proteinExistence type="inferred from homology"/>
<dbReference type="InterPro" id="IPR015943">
    <property type="entry name" value="WD40/YVTN_repeat-like_dom_sf"/>
</dbReference>
<evidence type="ECO:0000313" key="4">
    <source>
        <dbReference type="EMBL" id="RKL42572.1"/>
    </source>
</evidence>
<dbReference type="InterPro" id="IPR050282">
    <property type="entry name" value="Cycloisomerase_2"/>
</dbReference>
<evidence type="ECO:0000256" key="3">
    <source>
        <dbReference type="SAM" id="SignalP"/>
    </source>
</evidence>
<feature type="region of interest" description="Disordered" evidence="2">
    <location>
        <begin position="549"/>
        <end position="575"/>
    </location>
</feature>